<dbReference type="CDD" id="cd01948">
    <property type="entry name" value="EAL"/>
    <property type="match status" value="1"/>
</dbReference>
<dbReference type="Gene3D" id="3.30.450.40">
    <property type="match status" value="1"/>
</dbReference>
<dbReference type="FunFam" id="3.30.70.270:FF:000001">
    <property type="entry name" value="Diguanylate cyclase domain protein"/>
    <property type="match status" value="1"/>
</dbReference>
<name>D7CU01_TRURR</name>
<dbReference type="PROSITE" id="PS50887">
    <property type="entry name" value="GGDEF"/>
    <property type="match status" value="1"/>
</dbReference>
<dbReference type="HOGENOM" id="CLU_000445_70_20_0"/>
<dbReference type="Pfam" id="PF00990">
    <property type="entry name" value="GGDEF"/>
    <property type="match status" value="1"/>
</dbReference>
<dbReference type="InterPro" id="IPR000160">
    <property type="entry name" value="GGDEF_dom"/>
</dbReference>
<dbReference type="Pfam" id="PF00563">
    <property type="entry name" value="EAL"/>
    <property type="match status" value="1"/>
</dbReference>
<dbReference type="InterPro" id="IPR052155">
    <property type="entry name" value="Biofilm_reg_signaling"/>
</dbReference>
<dbReference type="STRING" id="649638.Trad_0764"/>
<reference evidence="5" key="1">
    <citation type="submission" date="2010-05" db="EMBL/GenBank/DDBJ databases">
        <title>The complete genome of Truepera radiovictris DSM 17093.</title>
        <authorList>
            <consortium name="US DOE Joint Genome Institute (JGI-PGF)"/>
            <person name="Lucas S."/>
            <person name="Copeland A."/>
            <person name="Lapidus A."/>
            <person name="Glavina del Rio T."/>
            <person name="Dalin E."/>
            <person name="Tice H."/>
            <person name="Bruce D."/>
            <person name="Goodwin L."/>
            <person name="Pitluck S."/>
            <person name="Kyrpides N."/>
            <person name="Mavromatis K."/>
            <person name="Ovchinnikova G."/>
            <person name="Munk A.C."/>
            <person name="Detter J.C."/>
            <person name="Han C."/>
            <person name="Tapia R."/>
            <person name="Land M."/>
            <person name="Hauser L."/>
            <person name="Markowitz V."/>
            <person name="Cheng J.-F."/>
            <person name="Hugenholtz P."/>
            <person name="Woyke T."/>
            <person name="Wu D."/>
            <person name="Tindall B."/>
            <person name="Pomrenke H.G."/>
            <person name="Brambilla E."/>
            <person name="Klenk H.-P."/>
            <person name="Eisen J.A."/>
        </authorList>
    </citation>
    <scope>NUCLEOTIDE SEQUENCE [LARGE SCALE GENOMIC DNA]</scope>
    <source>
        <strain evidence="5">DSM 17093 / CIP 108686 / LMG 22925 / RQ-24</strain>
    </source>
</reference>
<dbReference type="PANTHER" id="PTHR44757">
    <property type="entry name" value="DIGUANYLATE CYCLASE DGCP"/>
    <property type="match status" value="1"/>
</dbReference>
<dbReference type="Gene3D" id="3.30.450.20">
    <property type="entry name" value="PAS domain"/>
    <property type="match status" value="1"/>
</dbReference>
<dbReference type="Pfam" id="PF08448">
    <property type="entry name" value="PAS_4"/>
    <property type="match status" value="1"/>
</dbReference>
<dbReference type="KEGG" id="tra:Trad_0764"/>
<dbReference type="eggNOG" id="COG5001">
    <property type="taxonomic scope" value="Bacteria"/>
</dbReference>
<dbReference type="SUPFAM" id="SSF141868">
    <property type="entry name" value="EAL domain-like"/>
    <property type="match status" value="1"/>
</dbReference>
<dbReference type="InterPro" id="IPR029787">
    <property type="entry name" value="Nucleotide_cyclase"/>
</dbReference>
<protein>
    <submittedName>
        <fullName evidence="4">Diguanylate cyclase/phosphodiesterase with PAS/PAC sensor(S)</fullName>
    </submittedName>
</protein>
<keyword evidence="5" id="KW-1185">Reference proteome</keyword>
<dbReference type="InterPro" id="IPR001633">
    <property type="entry name" value="EAL_dom"/>
</dbReference>
<sequence length="761" mass="81653">MAARAPGHFGGGGSPLDDIDIGVYRLMVEALSEAVLLYGADGRVLTHNRSAERLLGLSAAQLSGQAPLPAGWCVVREEGGELPGLAALRTGRAQRNVALHVRTPEGERWLCANAEPLFRGGDGRPYAAVVSLADITEQRRTRAQLERQSAFRGSLIALVGASLQHGLDEAFYQRLLEGAVQVIPGAQAGSLLLRGEGDAFFFVAAVNFDREVLARSYLYEHELFRDPEVPGLQLIYGFDNSAIDPERRAPLYEAGDTGGIKVSMSIPVEMGGRAIAYFNLDNFDDPNAFGEEAIEMGRIFAHQVAALWQRFRLEAELRKERAALERLAFFDPLTGLPNRALLHDRLQHALAQRGAGALTVMFLDLDDFKDVNDTLGHDTGDALLREVSRRLEACLRAGDTVARWGGDEFVLLLPGVGTEQAASRVARKILTCLAEPFALGEVDVRVAASLGVALYPGLAASSEDLLKHADIALYRAKEGGKHTYAFFTEDMNRRLKVRLSQGAELREALASGALTLALEPRVDLATLEVTALEARVVWPHPERGPLGADALLPLAEEAGLIGQLGERVIALTCEQAAQHKREGRTQRLSLTVSSRGLRHAGIVPQLAHHLRRTQLEPAQLELGIGDLATVESPTGLATLRALHGLGVQLSLAGLGVPGIPLNLLRQLPLRSVQLDGSFVRDLTLEGADAYAAGQLARNLIQLVVALGRNLGIAVVAKGIATPLQRALLRELGCDEGQGPLFGAPYTTAAPAAGAVYLPLPT</sequence>
<dbReference type="CDD" id="cd01949">
    <property type="entry name" value="GGDEF"/>
    <property type="match status" value="1"/>
</dbReference>
<evidence type="ECO:0000259" key="3">
    <source>
        <dbReference type="PROSITE" id="PS50887"/>
    </source>
</evidence>
<dbReference type="RefSeq" id="WP_013177271.1">
    <property type="nucleotide sequence ID" value="NC_014221.1"/>
</dbReference>
<dbReference type="SMART" id="SM00052">
    <property type="entry name" value="EAL"/>
    <property type="match status" value="1"/>
</dbReference>
<feature type="domain" description="GGDEF" evidence="3">
    <location>
        <begin position="356"/>
        <end position="489"/>
    </location>
</feature>
<dbReference type="PROSITE" id="PS50112">
    <property type="entry name" value="PAS"/>
    <property type="match status" value="1"/>
</dbReference>
<dbReference type="Gene3D" id="3.20.20.450">
    <property type="entry name" value="EAL domain"/>
    <property type="match status" value="1"/>
</dbReference>
<dbReference type="eggNOG" id="COG2203">
    <property type="taxonomic scope" value="Bacteria"/>
</dbReference>
<evidence type="ECO:0000259" key="1">
    <source>
        <dbReference type="PROSITE" id="PS50112"/>
    </source>
</evidence>
<dbReference type="InterPro" id="IPR029016">
    <property type="entry name" value="GAF-like_dom_sf"/>
</dbReference>
<evidence type="ECO:0000313" key="5">
    <source>
        <dbReference type="Proteomes" id="UP000000379"/>
    </source>
</evidence>
<dbReference type="AlphaFoldDB" id="D7CU01"/>
<dbReference type="SMART" id="SM00267">
    <property type="entry name" value="GGDEF"/>
    <property type="match status" value="1"/>
</dbReference>
<dbReference type="Proteomes" id="UP000000379">
    <property type="component" value="Chromosome"/>
</dbReference>
<proteinExistence type="predicted"/>
<dbReference type="SUPFAM" id="SSF55073">
    <property type="entry name" value="Nucleotide cyclase"/>
    <property type="match status" value="1"/>
</dbReference>
<dbReference type="PANTHER" id="PTHR44757:SF2">
    <property type="entry name" value="BIOFILM ARCHITECTURE MAINTENANCE PROTEIN MBAA"/>
    <property type="match status" value="1"/>
</dbReference>
<dbReference type="SUPFAM" id="SSF55785">
    <property type="entry name" value="PYP-like sensor domain (PAS domain)"/>
    <property type="match status" value="1"/>
</dbReference>
<dbReference type="InterPro" id="IPR035919">
    <property type="entry name" value="EAL_sf"/>
</dbReference>
<gene>
    <name evidence="4" type="ordered locus">Trad_0764</name>
</gene>
<dbReference type="EMBL" id="CP002049">
    <property type="protein sequence ID" value="ADI13899.1"/>
    <property type="molecule type" value="Genomic_DNA"/>
</dbReference>
<dbReference type="PROSITE" id="PS50883">
    <property type="entry name" value="EAL"/>
    <property type="match status" value="1"/>
</dbReference>
<dbReference type="InterPro" id="IPR000014">
    <property type="entry name" value="PAS"/>
</dbReference>
<feature type="domain" description="PAS" evidence="1">
    <location>
        <begin position="24"/>
        <end position="68"/>
    </location>
</feature>
<dbReference type="NCBIfam" id="TIGR00254">
    <property type="entry name" value="GGDEF"/>
    <property type="match status" value="1"/>
</dbReference>
<accession>D7CU01</accession>
<dbReference type="InterPro" id="IPR035965">
    <property type="entry name" value="PAS-like_dom_sf"/>
</dbReference>
<dbReference type="SUPFAM" id="SSF55781">
    <property type="entry name" value="GAF domain-like"/>
    <property type="match status" value="1"/>
</dbReference>
<reference evidence="4 5" key="2">
    <citation type="journal article" date="2011" name="Stand. Genomic Sci.">
        <title>Complete genome sequence of Truepera radiovictrix type strain (RQ-24).</title>
        <authorList>
            <person name="Ivanova N."/>
            <person name="Rohde C."/>
            <person name="Munk C."/>
            <person name="Nolan M."/>
            <person name="Lucas S."/>
            <person name="Del Rio T.G."/>
            <person name="Tice H."/>
            <person name="Deshpande S."/>
            <person name="Cheng J.F."/>
            <person name="Tapia R."/>
            <person name="Han C."/>
            <person name="Goodwin L."/>
            <person name="Pitluck S."/>
            <person name="Liolios K."/>
            <person name="Mavromatis K."/>
            <person name="Mikhailova N."/>
            <person name="Pati A."/>
            <person name="Chen A."/>
            <person name="Palaniappan K."/>
            <person name="Land M."/>
            <person name="Hauser L."/>
            <person name="Chang Y.J."/>
            <person name="Jeffries C.D."/>
            <person name="Brambilla E."/>
            <person name="Rohde M."/>
            <person name="Goker M."/>
            <person name="Tindall B.J."/>
            <person name="Woyke T."/>
            <person name="Bristow J."/>
            <person name="Eisen J.A."/>
            <person name="Markowitz V."/>
            <person name="Hugenholtz P."/>
            <person name="Kyrpides N.C."/>
            <person name="Klenk H.P."/>
            <person name="Lapidus A."/>
        </authorList>
    </citation>
    <scope>NUCLEOTIDE SEQUENCE [LARGE SCALE GENOMIC DNA]</scope>
    <source>
        <strain evidence="5">DSM 17093 / CIP 108686 / LMG 22925 / RQ-24</strain>
    </source>
</reference>
<evidence type="ECO:0000313" key="4">
    <source>
        <dbReference type="EMBL" id="ADI13899.1"/>
    </source>
</evidence>
<dbReference type="InterPro" id="IPR013656">
    <property type="entry name" value="PAS_4"/>
</dbReference>
<dbReference type="NCBIfam" id="TIGR00229">
    <property type="entry name" value="sensory_box"/>
    <property type="match status" value="1"/>
</dbReference>
<dbReference type="InterPro" id="IPR043128">
    <property type="entry name" value="Rev_trsase/Diguanyl_cyclase"/>
</dbReference>
<organism evidence="4 5">
    <name type="scientific">Truepera radiovictrix (strain DSM 17093 / CIP 108686 / LMG 22925 / RQ-24)</name>
    <dbReference type="NCBI Taxonomy" id="649638"/>
    <lineage>
        <taxon>Bacteria</taxon>
        <taxon>Thermotogati</taxon>
        <taxon>Deinococcota</taxon>
        <taxon>Deinococci</taxon>
        <taxon>Trueperales</taxon>
        <taxon>Trueperaceae</taxon>
        <taxon>Truepera</taxon>
    </lineage>
</organism>
<feature type="domain" description="EAL" evidence="2">
    <location>
        <begin position="498"/>
        <end position="758"/>
    </location>
</feature>
<evidence type="ECO:0000259" key="2">
    <source>
        <dbReference type="PROSITE" id="PS50883"/>
    </source>
</evidence>
<dbReference type="OrthoDB" id="9813903at2"/>
<dbReference type="eggNOG" id="COG3290">
    <property type="taxonomic scope" value="Bacteria"/>
</dbReference>
<dbReference type="Gene3D" id="3.30.70.270">
    <property type="match status" value="1"/>
</dbReference>